<reference evidence="1 2" key="1">
    <citation type="submission" date="2020-08" db="EMBL/GenBank/DDBJ databases">
        <title>Genomic Encyclopedia of Type Strains, Phase III (KMG-III): the genomes of soil and plant-associated and newly described type strains.</title>
        <authorList>
            <person name="Whitman W."/>
        </authorList>
    </citation>
    <scope>NUCLEOTIDE SEQUENCE [LARGE SCALE GENOMIC DNA]</scope>
    <source>
        <strain evidence="1 2">CECT 3146</strain>
    </source>
</reference>
<protein>
    <submittedName>
        <fullName evidence="1">Uncharacterized protein</fullName>
    </submittedName>
</protein>
<evidence type="ECO:0000313" key="1">
    <source>
        <dbReference type="EMBL" id="MBB5108849.1"/>
    </source>
</evidence>
<keyword evidence="2" id="KW-1185">Reference proteome</keyword>
<dbReference type="EMBL" id="JACHJD010000021">
    <property type="protein sequence ID" value="MBB5108849.1"/>
    <property type="molecule type" value="Genomic_DNA"/>
</dbReference>
<organism evidence="1 2">
    <name type="scientific">Streptomyces spectabilis</name>
    <dbReference type="NCBI Taxonomy" id="68270"/>
    <lineage>
        <taxon>Bacteria</taxon>
        <taxon>Bacillati</taxon>
        <taxon>Actinomycetota</taxon>
        <taxon>Actinomycetes</taxon>
        <taxon>Kitasatosporales</taxon>
        <taxon>Streptomycetaceae</taxon>
        <taxon>Streptomyces</taxon>
    </lineage>
</organism>
<comment type="caution">
    <text evidence="1">The sequence shown here is derived from an EMBL/GenBank/DDBJ whole genome shotgun (WGS) entry which is preliminary data.</text>
</comment>
<name>A0A7W8B1X2_STRST</name>
<dbReference type="Proteomes" id="UP000549009">
    <property type="component" value="Unassembled WGS sequence"/>
</dbReference>
<dbReference type="AlphaFoldDB" id="A0A7W8B1X2"/>
<accession>A0A7W8B1X2</accession>
<gene>
    <name evidence="1" type="ORF">FHS40_007975</name>
</gene>
<sequence>MPVTSATTVPAPGLVLTIQDEDALRSAAYDASP</sequence>
<proteinExistence type="predicted"/>
<evidence type="ECO:0000313" key="2">
    <source>
        <dbReference type="Proteomes" id="UP000549009"/>
    </source>
</evidence>